<dbReference type="AlphaFoldDB" id="A0A2Z4FPL9"/>
<evidence type="ECO:0000256" key="2">
    <source>
        <dbReference type="ARBA" id="ARBA00022485"/>
    </source>
</evidence>
<dbReference type="PROSITE" id="PS00198">
    <property type="entry name" value="4FE4S_FER_1"/>
    <property type="match status" value="1"/>
</dbReference>
<dbReference type="InterPro" id="IPR017896">
    <property type="entry name" value="4Fe4S_Fe-S-bd"/>
</dbReference>
<keyword evidence="6" id="KW-0411">Iron-sulfur</keyword>
<name>A0A2Z4FPL9_9DELT</name>
<dbReference type="OrthoDB" id="9811700at2"/>
<protein>
    <submittedName>
        <fullName evidence="7">Cytochrome c oxidase accessory protein CcoG</fullName>
    </submittedName>
</protein>
<evidence type="ECO:0000313" key="8">
    <source>
        <dbReference type="Proteomes" id="UP000249799"/>
    </source>
</evidence>
<gene>
    <name evidence="7" type="primary">ccoG</name>
    <name evidence="7" type="ORF">DN745_15675</name>
</gene>
<dbReference type="KEGG" id="bsed:DN745_15675"/>
<dbReference type="Gene3D" id="1.10.1060.10">
    <property type="entry name" value="Alpha-helical ferredoxin"/>
    <property type="match status" value="1"/>
</dbReference>
<dbReference type="EMBL" id="CP030032">
    <property type="protein sequence ID" value="AWV90676.1"/>
    <property type="molecule type" value="Genomic_DNA"/>
</dbReference>
<keyword evidence="1" id="KW-0813">Transport</keyword>
<dbReference type="RefSeq" id="WP_111336260.1">
    <property type="nucleotide sequence ID" value="NZ_CP030032.1"/>
</dbReference>
<dbReference type="Pfam" id="PF13746">
    <property type="entry name" value="Fer4_18"/>
    <property type="match status" value="1"/>
</dbReference>
<keyword evidence="3" id="KW-0479">Metal-binding</keyword>
<sequence length="480" mass="54335">MNAEKSNAHGIVESPEEVLSTLSADGKRRWLYPVLSVGKFWKSRRVVGWFFILIFTLFPIIKVDGKPAIFLDLLHREFTFFGLTLYSTDTILLMLFLLLILGAVFVGTALLGRVWCGWGCPQTVYLEFVFRPIERLIEGREMKRKRRDEGPMNFDKAWRKVLKYSIYLVIALGLAHTFVAYFVSWESLLLWVRQPPQDNWAFFVMMAMTTGLILFDFAFFREQMCTLACPYARLQSVLIDSDSMIVSYDPSRGEPRGRRNRKQRKEEKAGIKLNLGDCIDCGACVRTCPTGIDIRDGLQMECIGCTQCMDACDAIMIGVDKPVGLIRYTSENILEGKGAKLLRPRTVIYGVLWTALLISFVSVLMGRSTIDIDVGREVNVPYMAMGDGIGNNLRFRLQDREQDSQVEIKVVEPEGAEIRVIGATPIELKRGRHTRIGSFVTVPREAFEDGNVSALFEVRSDDGRVEQARFNLIGPSGDSE</sequence>
<dbReference type="PROSITE" id="PS51379">
    <property type="entry name" value="4FE4S_FER_2"/>
    <property type="match status" value="1"/>
</dbReference>
<keyword evidence="4" id="KW-0249">Electron transport</keyword>
<dbReference type="Proteomes" id="UP000249799">
    <property type="component" value="Chromosome"/>
</dbReference>
<evidence type="ECO:0000256" key="1">
    <source>
        <dbReference type="ARBA" id="ARBA00022448"/>
    </source>
</evidence>
<keyword evidence="8" id="KW-1185">Reference proteome</keyword>
<evidence type="ECO:0000256" key="6">
    <source>
        <dbReference type="ARBA" id="ARBA00023014"/>
    </source>
</evidence>
<accession>A0A2Z4FPL9</accession>
<keyword evidence="2" id="KW-0004">4Fe-4S</keyword>
<dbReference type="InterPro" id="IPR051684">
    <property type="entry name" value="Electron_Trans/Redox"/>
</dbReference>
<dbReference type="Pfam" id="PF11614">
    <property type="entry name" value="FixG_C"/>
    <property type="match status" value="1"/>
</dbReference>
<evidence type="ECO:0000256" key="5">
    <source>
        <dbReference type="ARBA" id="ARBA00023004"/>
    </source>
</evidence>
<dbReference type="SUPFAM" id="SSF54862">
    <property type="entry name" value="4Fe-4S ferredoxins"/>
    <property type="match status" value="1"/>
</dbReference>
<dbReference type="GO" id="GO:0005886">
    <property type="term" value="C:plasma membrane"/>
    <property type="evidence" value="ECO:0007669"/>
    <property type="project" value="TreeGrafter"/>
</dbReference>
<dbReference type="GO" id="GO:0046872">
    <property type="term" value="F:metal ion binding"/>
    <property type="evidence" value="ECO:0007669"/>
    <property type="project" value="UniProtKB-KW"/>
</dbReference>
<reference evidence="7 8" key="1">
    <citation type="submission" date="2018-06" db="EMBL/GenBank/DDBJ databases">
        <title>Lujinxingia sediminis gen. nov. sp. nov., a new facultative anaerobic member of the class Deltaproteobacteria, and proposal of Lujinxingaceae fam. nov.</title>
        <authorList>
            <person name="Guo L.-Y."/>
            <person name="Li C.-M."/>
            <person name="Wang S."/>
            <person name="Du Z.-J."/>
        </authorList>
    </citation>
    <scope>NUCLEOTIDE SEQUENCE [LARGE SCALE GENOMIC DNA]</scope>
    <source>
        <strain evidence="7 8">FA350</strain>
    </source>
</reference>
<dbReference type="Pfam" id="PF12801">
    <property type="entry name" value="Fer4_5"/>
    <property type="match status" value="1"/>
</dbReference>
<dbReference type="InterPro" id="IPR013783">
    <property type="entry name" value="Ig-like_fold"/>
</dbReference>
<proteinExistence type="predicted"/>
<dbReference type="Gene3D" id="2.60.40.10">
    <property type="entry name" value="Immunoglobulins"/>
    <property type="match status" value="1"/>
</dbReference>
<evidence type="ECO:0000256" key="3">
    <source>
        <dbReference type="ARBA" id="ARBA00022723"/>
    </source>
</evidence>
<dbReference type="PANTHER" id="PTHR30176">
    <property type="entry name" value="FERREDOXIN-TYPE PROTEIN NAPH"/>
    <property type="match status" value="1"/>
</dbReference>
<dbReference type="InterPro" id="IPR009051">
    <property type="entry name" value="Helical_ferredxn"/>
</dbReference>
<organism evidence="7 8">
    <name type="scientific">Bradymonas sediminis</name>
    <dbReference type="NCBI Taxonomy" id="1548548"/>
    <lineage>
        <taxon>Bacteria</taxon>
        <taxon>Deltaproteobacteria</taxon>
        <taxon>Bradymonadales</taxon>
        <taxon>Bradymonadaceae</taxon>
        <taxon>Bradymonas</taxon>
    </lineage>
</organism>
<dbReference type="PANTHER" id="PTHR30176:SF3">
    <property type="entry name" value="FERREDOXIN-TYPE PROTEIN NAPH"/>
    <property type="match status" value="1"/>
</dbReference>
<dbReference type="InterPro" id="IPR017900">
    <property type="entry name" value="4Fe4S_Fe_S_CS"/>
</dbReference>
<dbReference type="NCBIfam" id="TIGR02745">
    <property type="entry name" value="ccoG_rdxA_fixG"/>
    <property type="match status" value="1"/>
</dbReference>
<dbReference type="InterPro" id="IPR032879">
    <property type="entry name" value="FixG_C"/>
</dbReference>
<keyword evidence="5" id="KW-0408">Iron</keyword>
<evidence type="ECO:0000256" key="4">
    <source>
        <dbReference type="ARBA" id="ARBA00022982"/>
    </source>
</evidence>
<evidence type="ECO:0000313" key="7">
    <source>
        <dbReference type="EMBL" id="AWV90676.1"/>
    </source>
</evidence>
<dbReference type="GO" id="GO:0051539">
    <property type="term" value="F:4 iron, 4 sulfur cluster binding"/>
    <property type="evidence" value="ECO:0007669"/>
    <property type="project" value="UniProtKB-KW"/>
</dbReference>
<dbReference type="InterPro" id="IPR014116">
    <property type="entry name" value="Cyt_c_oxidase_cbb3_FixG"/>
</dbReference>